<gene>
    <name evidence="2" type="ORF">BDY17DRAFT_289815</name>
</gene>
<dbReference type="GeneID" id="54473405"/>
<keyword evidence="1" id="KW-0732">Signal</keyword>
<sequence>MRKQAVISSAFVVCALAQPSTPTATPSGTAGASSTSDRASVTVFLPPEATADGFVATVVSADPCATTYGFACTSGSFGGTVPFCEPSYTPQVTYYGTQSFSMSHSFSVGGGVWTFMEGCSIHGSTEAVCARTYHYGGSKKATINYSTTTLTGDEVVFATVPITAGANKLVGIKSTSSCPAPSTSTSAGAAAASTGGLYRAQLLAGAAGLLVGAVV</sequence>
<dbReference type="EMBL" id="MU001631">
    <property type="protein sequence ID" value="KAF2487852.1"/>
    <property type="molecule type" value="Genomic_DNA"/>
</dbReference>
<evidence type="ECO:0000313" key="3">
    <source>
        <dbReference type="Proteomes" id="UP000799767"/>
    </source>
</evidence>
<dbReference type="AlphaFoldDB" id="A0A6A6Q6D7"/>
<accession>A0A6A6Q6D7</accession>
<name>A0A6A6Q6D7_9PEZI</name>
<reference evidence="2" key="1">
    <citation type="journal article" date="2020" name="Stud. Mycol.">
        <title>101 Dothideomycetes genomes: a test case for predicting lifestyles and emergence of pathogens.</title>
        <authorList>
            <person name="Haridas S."/>
            <person name="Albert R."/>
            <person name="Binder M."/>
            <person name="Bloem J."/>
            <person name="Labutti K."/>
            <person name="Salamov A."/>
            <person name="Andreopoulos B."/>
            <person name="Baker S."/>
            <person name="Barry K."/>
            <person name="Bills G."/>
            <person name="Bluhm B."/>
            <person name="Cannon C."/>
            <person name="Castanera R."/>
            <person name="Culley D."/>
            <person name="Daum C."/>
            <person name="Ezra D."/>
            <person name="Gonzalez J."/>
            <person name="Henrissat B."/>
            <person name="Kuo A."/>
            <person name="Liang C."/>
            <person name="Lipzen A."/>
            <person name="Lutzoni F."/>
            <person name="Magnuson J."/>
            <person name="Mondo S."/>
            <person name="Nolan M."/>
            <person name="Ohm R."/>
            <person name="Pangilinan J."/>
            <person name="Park H.-J."/>
            <person name="Ramirez L."/>
            <person name="Alfaro M."/>
            <person name="Sun H."/>
            <person name="Tritt A."/>
            <person name="Yoshinaga Y."/>
            <person name="Zwiers L.-H."/>
            <person name="Turgeon B."/>
            <person name="Goodwin S."/>
            <person name="Spatafora J."/>
            <person name="Crous P."/>
            <person name="Grigoriev I."/>
        </authorList>
    </citation>
    <scope>NUCLEOTIDE SEQUENCE</scope>
    <source>
        <strain evidence="2">CBS 113389</strain>
    </source>
</reference>
<dbReference type="Proteomes" id="UP000799767">
    <property type="component" value="Unassembled WGS sequence"/>
</dbReference>
<dbReference type="RefSeq" id="XP_033594421.1">
    <property type="nucleotide sequence ID" value="XM_033732403.1"/>
</dbReference>
<organism evidence="2 3">
    <name type="scientific">Neohortaea acidophila</name>
    <dbReference type="NCBI Taxonomy" id="245834"/>
    <lineage>
        <taxon>Eukaryota</taxon>
        <taxon>Fungi</taxon>
        <taxon>Dikarya</taxon>
        <taxon>Ascomycota</taxon>
        <taxon>Pezizomycotina</taxon>
        <taxon>Dothideomycetes</taxon>
        <taxon>Dothideomycetidae</taxon>
        <taxon>Mycosphaerellales</taxon>
        <taxon>Teratosphaeriaceae</taxon>
        <taxon>Neohortaea</taxon>
    </lineage>
</organism>
<feature type="chain" id="PRO_5025641858" evidence="1">
    <location>
        <begin position="18"/>
        <end position="215"/>
    </location>
</feature>
<proteinExistence type="predicted"/>
<keyword evidence="3" id="KW-1185">Reference proteome</keyword>
<evidence type="ECO:0000256" key="1">
    <source>
        <dbReference type="SAM" id="SignalP"/>
    </source>
</evidence>
<dbReference type="OrthoDB" id="3935682at2759"/>
<protein>
    <submittedName>
        <fullName evidence="2">Uncharacterized protein</fullName>
    </submittedName>
</protein>
<evidence type="ECO:0000313" key="2">
    <source>
        <dbReference type="EMBL" id="KAF2487852.1"/>
    </source>
</evidence>
<feature type="signal peptide" evidence="1">
    <location>
        <begin position="1"/>
        <end position="17"/>
    </location>
</feature>